<comment type="caution">
    <text evidence="2">The sequence shown here is derived from an EMBL/GenBank/DDBJ whole genome shotgun (WGS) entry which is preliminary data.</text>
</comment>
<gene>
    <name evidence="2" type="ORF">KUV31_10705</name>
</gene>
<keyword evidence="1" id="KW-0812">Transmembrane</keyword>
<name>A0A9Q3S2I1_9SPHN</name>
<sequence length="71" mass="7850">MSAKRSFTDEIVSRLGTPQEPWGLGDFLFLGVILLAIAAWIIVEIRIGEAIVNFFRSLGASSDHSDQNDEK</sequence>
<evidence type="ECO:0000313" key="3">
    <source>
        <dbReference type="Proteomes" id="UP000824927"/>
    </source>
</evidence>
<evidence type="ECO:0000313" key="2">
    <source>
        <dbReference type="EMBL" id="MBY6218807.1"/>
    </source>
</evidence>
<dbReference type="Proteomes" id="UP000824927">
    <property type="component" value="Unassembled WGS sequence"/>
</dbReference>
<evidence type="ECO:0000256" key="1">
    <source>
        <dbReference type="SAM" id="Phobius"/>
    </source>
</evidence>
<dbReference type="EMBL" id="JAHVKP010000001">
    <property type="protein sequence ID" value="MBY6218807.1"/>
    <property type="molecule type" value="Genomic_DNA"/>
</dbReference>
<dbReference type="AlphaFoldDB" id="A0A9Q3S2I1"/>
<reference evidence="2" key="1">
    <citation type="submission" date="2021-06" db="EMBL/GenBank/DDBJ databases">
        <title>50 bacteria genomes isolated from Dapeng, Shenzhen, China.</title>
        <authorList>
            <person name="Zheng W."/>
            <person name="Yu S."/>
            <person name="Huang Y."/>
        </authorList>
    </citation>
    <scope>NUCLEOTIDE SEQUENCE</scope>
    <source>
        <strain evidence="2">DP4N28-2</strain>
    </source>
</reference>
<keyword evidence="1" id="KW-1133">Transmembrane helix</keyword>
<accession>A0A9Q3S2I1</accession>
<keyword evidence="1" id="KW-0472">Membrane</keyword>
<protein>
    <submittedName>
        <fullName evidence="2">Uncharacterized protein</fullName>
    </submittedName>
</protein>
<proteinExistence type="predicted"/>
<organism evidence="2 3">
    <name type="scientific">Qipengyuania aquimaris</name>
    <dbReference type="NCBI Taxonomy" id="255984"/>
    <lineage>
        <taxon>Bacteria</taxon>
        <taxon>Pseudomonadati</taxon>
        <taxon>Pseudomonadota</taxon>
        <taxon>Alphaproteobacteria</taxon>
        <taxon>Sphingomonadales</taxon>
        <taxon>Erythrobacteraceae</taxon>
        <taxon>Qipengyuania</taxon>
    </lineage>
</organism>
<dbReference type="RefSeq" id="WP_222405505.1">
    <property type="nucleotide sequence ID" value="NZ_JAHVKP010000001.1"/>
</dbReference>
<feature type="transmembrane region" description="Helical" evidence="1">
    <location>
        <begin position="27"/>
        <end position="47"/>
    </location>
</feature>